<feature type="transmembrane region" description="Helical" evidence="8">
    <location>
        <begin position="105"/>
        <end position="125"/>
    </location>
</feature>
<dbReference type="InterPro" id="IPR000620">
    <property type="entry name" value="EamA_dom"/>
</dbReference>
<dbReference type="PROSITE" id="PS51257">
    <property type="entry name" value="PROKAR_LIPOPROTEIN"/>
    <property type="match status" value="1"/>
</dbReference>
<dbReference type="InterPro" id="IPR004626">
    <property type="entry name" value="RarD"/>
</dbReference>
<feature type="transmembrane region" description="Helical" evidence="8">
    <location>
        <begin position="137"/>
        <end position="160"/>
    </location>
</feature>
<keyword evidence="6 8" id="KW-1133">Transmembrane helix</keyword>
<dbReference type="SUPFAM" id="SSF103481">
    <property type="entry name" value="Multidrug resistance efflux transporter EmrE"/>
    <property type="match status" value="2"/>
</dbReference>
<comment type="similarity">
    <text evidence="2">Belongs to the EamA transporter family.</text>
</comment>
<dbReference type="Proteomes" id="UP000265427">
    <property type="component" value="Unassembled WGS sequence"/>
</dbReference>
<feature type="transmembrane region" description="Helical" evidence="8">
    <location>
        <begin position="275"/>
        <end position="296"/>
    </location>
</feature>
<evidence type="ECO:0000256" key="3">
    <source>
        <dbReference type="ARBA" id="ARBA00022448"/>
    </source>
</evidence>
<feature type="transmembrane region" description="Helical" evidence="8">
    <location>
        <begin position="79"/>
        <end position="99"/>
    </location>
</feature>
<evidence type="ECO:0000313" key="10">
    <source>
        <dbReference type="EMBL" id="RHX98153.1"/>
    </source>
</evidence>
<feature type="transmembrane region" description="Helical" evidence="8">
    <location>
        <begin position="180"/>
        <end position="203"/>
    </location>
</feature>
<feature type="transmembrane region" description="Helical" evidence="8">
    <location>
        <begin position="246"/>
        <end position="268"/>
    </location>
</feature>
<dbReference type="GO" id="GO:0005886">
    <property type="term" value="C:plasma membrane"/>
    <property type="evidence" value="ECO:0007669"/>
    <property type="project" value="UniProtKB-SubCell"/>
</dbReference>
<name>A0A396ZVB0_APHAT</name>
<feature type="transmembrane region" description="Helical" evidence="8">
    <location>
        <begin position="47"/>
        <end position="67"/>
    </location>
</feature>
<keyword evidence="4" id="KW-1003">Cell membrane</keyword>
<evidence type="ECO:0000256" key="7">
    <source>
        <dbReference type="ARBA" id="ARBA00023136"/>
    </source>
</evidence>
<sequence length="325" mass="35274">MRAPLGTCPVATMSCYGVLAAVLAYSIWGLSALYWSLLAHVKPEQLVSHRIVWCFVIVLSIVAATQWKSFRSYALLWPNIRLHAMAATLLATNWWLFVWSVHAGYVVQACLGGYILPLVTVLLGVVVMGERLRKWQIVAICLAGIGVLVISIGFGVIPWLSFALALTDGAYGLIKKKSTVASIEGVVIETGTLVLPAVGYLVFAEVQGVGAYGHGTVVTNVLLMGGGVLATTSLISFAYAVHHMPLTLVGVLRYITPTIQVFLAVYVYREPFTPVNIVGFVLLWAALILFTSQSYFKHQEQLKEEAHSSLLAIASMEEAVVHKAT</sequence>
<dbReference type="AlphaFoldDB" id="A0A396ZVB0"/>
<dbReference type="PANTHER" id="PTHR22911">
    <property type="entry name" value="ACYL-MALONYL CONDENSING ENZYME-RELATED"/>
    <property type="match status" value="1"/>
</dbReference>
<evidence type="ECO:0000256" key="1">
    <source>
        <dbReference type="ARBA" id="ARBA00004651"/>
    </source>
</evidence>
<feature type="transmembrane region" description="Helical" evidence="8">
    <location>
        <begin position="215"/>
        <end position="240"/>
    </location>
</feature>
<organism evidence="10 11">
    <name type="scientific">Aphanomyces astaci</name>
    <name type="common">Crayfish plague agent</name>
    <dbReference type="NCBI Taxonomy" id="112090"/>
    <lineage>
        <taxon>Eukaryota</taxon>
        <taxon>Sar</taxon>
        <taxon>Stramenopiles</taxon>
        <taxon>Oomycota</taxon>
        <taxon>Saprolegniomycetes</taxon>
        <taxon>Saprolegniales</taxon>
        <taxon>Verrucalvaceae</taxon>
        <taxon>Aphanomyces</taxon>
    </lineage>
</organism>
<feature type="domain" description="EamA" evidence="9">
    <location>
        <begin position="17"/>
        <end position="151"/>
    </location>
</feature>
<dbReference type="NCBIfam" id="TIGR00688">
    <property type="entry name" value="rarD"/>
    <property type="match status" value="1"/>
</dbReference>
<dbReference type="InterPro" id="IPR037185">
    <property type="entry name" value="EmrE-like"/>
</dbReference>
<accession>A0A396ZVB0</accession>
<proteinExistence type="inferred from homology"/>
<protein>
    <recommendedName>
        <fullName evidence="9">EamA domain-containing protein</fullName>
    </recommendedName>
</protein>
<reference evidence="10 11" key="1">
    <citation type="submission" date="2018-08" db="EMBL/GenBank/DDBJ databases">
        <title>Aphanomyces genome sequencing and annotation.</title>
        <authorList>
            <person name="Minardi D."/>
            <person name="Oidtmann B."/>
            <person name="Van Der Giezen M."/>
            <person name="Studholme D.J."/>
        </authorList>
    </citation>
    <scope>NUCLEOTIDE SEQUENCE [LARGE SCALE GENOMIC DNA]</scope>
    <source>
        <strain evidence="10 11">Kv</strain>
    </source>
</reference>
<keyword evidence="7 8" id="KW-0472">Membrane</keyword>
<evidence type="ECO:0000256" key="5">
    <source>
        <dbReference type="ARBA" id="ARBA00022692"/>
    </source>
</evidence>
<comment type="subcellular location">
    <subcellularLocation>
        <location evidence="1">Cell membrane</location>
        <topology evidence="1">Multi-pass membrane protein</topology>
    </subcellularLocation>
</comment>
<evidence type="ECO:0000256" key="4">
    <source>
        <dbReference type="ARBA" id="ARBA00022475"/>
    </source>
</evidence>
<comment type="caution">
    <text evidence="10">The sequence shown here is derived from an EMBL/GenBank/DDBJ whole genome shotgun (WGS) entry which is preliminary data.</text>
</comment>
<evidence type="ECO:0000256" key="8">
    <source>
        <dbReference type="SAM" id="Phobius"/>
    </source>
</evidence>
<dbReference type="VEuPathDB" id="FungiDB:H257_04081"/>
<dbReference type="PANTHER" id="PTHR22911:SF6">
    <property type="entry name" value="SOLUTE CARRIER FAMILY 35 MEMBER G1"/>
    <property type="match status" value="1"/>
</dbReference>
<feature type="transmembrane region" description="Helical" evidence="8">
    <location>
        <begin position="12"/>
        <end position="35"/>
    </location>
</feature>
<evidence type="ECO:0000256" key="6">
    <source>
        <dbReference type="ARBA" id="ARBA00022989"/>
    </source>
</evidence>
<evidence type="ECO:0000313" key="11">
    <source>
        <dbReference type="Proteomes" id="UP000265427"/>
    </source>
</evidence>
<evidence type="ECO:0000259" key="9">
    <source>
        <dbReference type="Pfam" id="PF00892"/>
    </source>
</evidence>
<dbReference type="EMBL" id="QUSZ01010409">
    <property type="protein sequence ID" value="RHX98153.1"/>
    <property type="molecule type" value="Genomic_DNA"/>
</dbReference>
<dbReference type="Pfam" id="PF00892">
    <property type="entry name" value="EamA"/>
    <property type="match status" value="1"/>
</dbReference>
<gene>
    <name evidence="10" type="ORF">DYB36_003292</name>
</gene>
<keyword evidence="5 8" id="KW-0812">Transmembrane</keyword>
<keyword evidence="3" id="KW-0813">Transport</keyword>
<evidence type="ECO:0000256" key="2">
    <source>
        <dbReference type="ARBA" id="ARBA00007362"/>
    </source>
</evidence>